<keyword evidence="10" id="KW-1185">Reference proteome</keyword>
<feature type="compositionally biased region" description="Basic and acidic residues" evidence="6">
    <location>
        <begin position="54"/>
        <end position="68"/>
    </location>
</feature>
<dbReference type="OMA" id="MATMPHP"/>
<feature type="compositionally biased region" description="Polar residues" evidence="6">
    <location>
        <begin position="69"/>
        <end position="78"/>
    </location>
</feature>
<protein>
    <submittedName>
        <fullName evidence="11">C2H2-type domain-containing protein</fullName>
    </submittedName>
</protein>
<proteinExistence type="inferred from homology"/>
<accession>A0A158RD53</accession>
<feature type="compositionally biased region" description="Low complexity" evidence="6">
    <location>
        <begin position="114"/>
        <end position="123"/>
    </location>
</feature>
<dbReference type="GO" id="GO:0008270">
    <property type="term" value="F:zinc ion binding"/>
    <property type="evidence" value="ECO:0007669"/>
    <property type="project" value="UniProtKB-KW"/>
</dbReference>
<dbReference type="PROSITE" id="PS50157">
    <property type="entry name" value="ZINC_FINGER_C2H2_2"/>
    <property type="match status" value="1"/>
</dbReference>
<dbReference type="InterPro" id="IPR051520">
    <property type="entry name" value="Elbow/Noc_ZnFinger"/>
</dbReference>
<dbReference type="OrthoDB" id="5874052at2759"/>
<keyword evidence="4" id="KW-0862">Zinc</keyword>
<dbReference type="GO" id="GO:0005634">
    <property type="term" value="C:nucleus"/>
    <property type="evidence" value="ECO:0007669"/>
    <property type="project" value="TreeGrafter"/>
</dbReference>
<feature type="chain" id="PRO_5043135994" evidence="7">
    <location>
        <begin position="21"/>
        <end position="390"/>
    </location>
</feature>
<keyword evidence="7" id="KW-0732">Signal</keyword>
<evidence type="ECO:0000313" key="11">
    <source>
        <dbReference type="WBParaSite" id="TCLT_0001015301-mRNA-1"/>
    </source>
</evidence>
<evidence type="ECO:0000313" key="9">
    <source>
        <dbReference type="EMBL" id="VDN07819.1"/>
    </source>
</evidence>
<evidence type="ECO:0000256" key="5">
    <source>
        <dbReference type="PROSITE-ProRule" id="PRU00042"/>
    </source>
</evidence>
<evidence type="ECO:0000313" key="10">
    <source>
        <dbReference type="Proteomes" id="UP000276776"/>
    </source>
</evidence>
<dbReference type="WBParaSite" id="TCLT_0001015301-mRNA-1">
    <property type="protein sequence ID" value="TCLT_0001015301-mRNA-1"/>
    <property type="gene ID" value="TCLT_0001015301"/>
</dbReference>
<gene>
    <name evidence="9" type="ORF">TCLT_LOCUS10142</name>
</gene>
<reference evidence="9 10" key="2">
    <citation type="submission" date="2018-11" db="EMBL/GenBank/DDBJ databases">
        <authorList>
            <consortium name="Pathogen Informatics"/>
        </authorList>
    </citation>
    <scope>NUCLEOTIDE SEQUENCE [LARGE SCALE GENOMIC DNA]</scope>
</reference>
<dbReference type="Proteomes" id="UP000276776">
    <property type="component" value="Unassembled WGS sequence"/>
</dbReference>
<dbReference type="EMBL" id="UYYF01004988">
    <property type="protein sequence ID" value="VDN07819.1"/>
    <property type="molecule type" value="Genomic_DNA"/>
</dbReference>
<keyword evidence="3 5" id="KW-0863">Zinc-finger</keyword>
<feature type="signal peptide" evidence="7">
    <location>
        <begin position="1"/>
        <end position="20"/>
    </location>
</feature>
<evidence type="ECO:0000256" key="3">
    <source>
        <dbReference type="ARBA" id="ARBA00022771"/>
    </source>
</evidence>
<dbReference type="GO" id="GO:0045892">
    <property type="term" value="P:negative regulation of DNA-templated transcription"/>
    <property type="evidence" value="ECO:0007669"/>
    <property type="project" value="TreeGrafter"/>
</dbReference>
<feature type="domain" description="C2H2-type" evidence="8">
    <location>
        <begin position="273"/>
        <end position="308"/>
    </location>
</feature>
<feature type="region of interest" description="Disordered" evidence="6">
    <location>
        <begin position="51"/>
        <end position="123"/>
    </location>
</feature>
<evidence type="ECO:0000256" key="1">
    <source>
        <dbReference type="ARBA" id="ARBA00010144"/>
    </source>
</evidence>
<name>A0A158RD53_THECL</name>
<evidence type="ECO:0000259" key="8">
    <source>
        <dbReference type="PROSITE" id="PS50157"/>
    </source>
</evidence>
<evidence type="ECO:0000256" key="2">
    <source>
        <dbReference type="ARBA" id="ARBA00022723"/>
    </source>
</evidence>
<reference evidence="11" key="1">
    <citation type="submission" date="2016-04" db="UniProtKB">
        <authorList>
            <consortium name="WormBaseParasite"/>
        </authorList>
    </citation>
    <scope>IDENTIFICATION</scope>
</reference>
<evidence type="ECO:0000256" key="4">
    <source>
        <dbReference type="ARBA" id="ARBA00022833"/>
    </source>
</evidence>
<evidence type="ECO:0000256" key="6">
    <source>
        <dbReference type="SAM" id="MobiDB-lite"/>
    </source>
</evidence>
<comment type="similarity">
    <text evidence="1">Belongs to the Elbow/Noc family.</text>
</comment>
<evidence type="ECO:0000256" key="7">
    <source>
        <dbReference type="SAM" id="SignalP"/>
    </source>
</evidence>
<dbReference type="AlphaFoldDB" id="A0A158RD53"/>
<dbReference type="PANTHER" id="PTHR12522:SF4">
    <property type="entry name" value="ZINC FINGER PROTEIN ELBOW"/>
    <property type="match status" value="1"/>
</dbReference>
<organism evidence="11">
    <name type="scientific">Thelazia callipaeda</name>
    <name type="common">Oriental eyeworm</name>
    <name type="synonym">Parasitic nematode</name>
    <dbReference type="NCBI Taxonomy" id="103827"/>
    <lineage>
        <taxon>Eukaryota</taxon>
        <taxon>Metazoa</taxon>
        <taxon>Ecdysozoa</taxon>
        <taxon>Nematoda</taxon>
        <taxon>Chromadorea</taxon>
        <taxon>Rhabditida</taxon>
        <taxon>Spirurina</taxon>
        <taxon>Spiruromorpha</taxon>
        <taxon>Thelazioidea</taxon>
        <taxon>Thelaziidae</taxon>
        <taxon>Thelazia</taxon>
    </lineage>
</organism>
<feature type="compositionally biased region" description="Basic and acidic residues" evidence="6">
    <location>
        <begin position="79"/>
        <end position="98"/>
    </location>
</feature>
<sequence length="390" mass="40892">MSVLDVGFFFSIFFSEVCQALHSYVKINVLQMDSGKSPLAMLAKTCETIGLPDTSHRKSTKDSDKSKELTSPSSSNASGEHKKDEHSPSSKNKKEGSKSPRHAAHSPPSGRKTPISSEPSTSSAAASLPANLMLNARGCFPMSFSPLATTFPTFPYPSLIPGFPAVPNFATAGAFGGGTPNPFLRCPDPLTCKGCPATLMTRPCVTPGCTSCTMHSATAANTPADLMMAFPPSFFAAAYSPLLSSSIPPTSSSAAQFAYQNLMAAASGQSTKHVCNWIDSANGVCGKSFPTADELAAHMKLAHVPSTTSNNNIDLKASSSPRTSTTTTSLINHAAAASLRYHPYMKPSGLIPAVPSPLGMPSFQTMTGFPSAAALQAMYTQRLMATMPHP</sequence>
<dbReference type="PANTHER" id="PTHR12522">
    <property type="entry name" value="ZINC-FINGER PROTEIN NOLZ1-RELATED"/>
    <property type="match status" value="1"/>
</dbReference>
<dbReference type="InterPro" id="IPR013087">
    <property type="entry name" value="Znf_C2H2_type"/>
</dbReference>
<keyword evidence="2" id="KW-0479">Metal-binding</keyword>